<sequence length="99" mass="11258">MRKILLAAFSIMIIAGCSRTADHIDLTTFPEYENLAEYVDTDNYSTEIAEDGPGERVIIFKEDNGEVQYKSIFVKDTNRHKIVQTDGPNLFNDVIDVKE</sequence>
<name>A0ABU5KHU9_9BACL</name>
<reference evidence="2 3" key="1">
    <citation type="submission" date="2023-12" db="EMBL/GenBank/DDBJ databases">
        <title>Jeotgalibacillus haloalkaliphilus sp. nov., a novel salt-tolerant bacteria, isolated from the estuary of the Fenhe River into the Yellow River.</title>
        <authorList>
            <person name="Li Y."/>
        </authorList>
    </citation>
    <scope>NUCLEOTIDE SEQUENCE [LARGE SCALE GENOMIC DNA]</scope>
    <source>
        <strain evidence="2 3">HH7-29</strain>
    </source>
</reference>
<dbReference type="PROSITE" id="PS51257">
    <property type="entry name" value="PROKAR_LIPOPROTEIN"/>
    <property type="match status" value="1"/>
</dbReference>
<evidence type="ECO:0000313" key="3">
    <source>
        <dbReference type="Proteomes" id="UP001292084"/>
    </source>
</evidence>
<protein>
    <recommendedName>
        <fullName evidence="4">DUF3139 domain-containing protein</fullName>
    </recommendedName>
</protein>
<evidence type="ECO:0000256" key="1">
    <source>
        <dbReference type="SAM" id="SignalP"/>
    </source>
</evidence>
<proteinExistence type="predicted"/>
<feature type="signal peptide" evidence="1">
    <location>
        <begin position="1"/>
        <end position="20"/>
    </location>
</feature>
<feature type="chain" id="PRO_5046826422" description="DUF3139 domain-containing protein" evidence="1">
    <location>
        <begin position="21"/>
        <end position="99"/>
    </location>
</feature>
<dbReference type="Proteomes" id="UP001292084">
    <property type="component" value="Unassembled WGS sequence"/>
</dbReference>
<organism evidence="2 3">
    <name type="scientific">Jeotgalibacillus haloalkalitolerans</name>
    <dbReference type="NCBI Taxonomy" id="3104292"/>
    <lineage>
        <taxon>Bacteria</taxon>
        <taxon>Bacillati</taxon>
        <taxon>Bacillota</taxon>
        <taxon>Bacilli</taxon>
        <taxon>Bacillales</taxon>
        <taxon>Caryophanaceae</taxon>
        <taxon>Jeotgalibacillus</taxon>
    </lineage>
</organism>
<gene>
    <name evidence="2" type="ORF">UFB30_00955</name>
</gene>
<keyword evidence="3" id="KW-1185">Reference proteome</keyword>
<dbReference type="EMBL" id="JAXQNN010000001">
    <property type="protein sequence ID" value="MDZ5710762.1"/>
    <property type="molecule type" value="Genomic_DNA"/>
</dbReference>
<dbReference type="RefSeq" id="WP_322419797.1">
    <property type="nucleotide sequence ID" value="NZ_JAXQNN010000001.1"/>
</dbReference>
<accession>A0ABU5KHU9</accession>
<comment type="caution">
    <text evidence="2">The sequence shown here is derived from an EMBL/GenBank/DDBJ whole genome shotgun (WGS) entry which is preliminary data.</text>
</comment>
<evidence type="ECO:0000313" key="2">
    <source>
        <dbReference type="EMBL" id="MDZ5710762.1"/>
    </source>
</evidence>
<evidence type="ECO:0008006" key="4">
    <source>
        <dbReference type="Google" id="ProtNLM"/>
    </source>
</evidence>
<keyword evidence="1" id="KW-0732">Signal</keyword>